<dbReference type="Gene3D" id="3.30.830.10">
    <property type="entry name" value="Metalloenzyme, LuxS/M16 peptidase-like"/>
    <property type="match status" value="2"/>
</dbReference>
<dbReference type="InterPro" id="IPR050626">
    <property type="entry name" value="Peptidase_M16"/>
</dbReference>
<evidence type="ECO:0000313" key="8">
    <source>
        <dbReference type="EMBL" id="AFM04775.1"/>
    </source>
</evidence>
<gene>
    <name evidence="8" type="ordered locus">Fleli_2408</name>
</gene>
<dbReference type="PATRIC" id="fig|880071.3.peg.2394"/>
<dbReference type="Pfam" id="PF00675">
    <property type="entry name" value="Peptidase_M16"/>
    <property type="match status" value="1"/>
</dbReference>
<sequence length="447" mass="50698" precursor="true">MKKSLLSSLVLIILFFGSFVPSNNKDIKDGSKIEFTEFTLKNGLHVILHEDHSVPLVAVTVLYHVGSKNEEPNRTGFAHFFEHLLFEGSENIKRGEFDDYIENSGGMNNANTTYDRTFYYEVMPSNQLELALWLESERMLHAKVDSTGIETQRQVVKEERRQRIDNRPYGSLLEETLKRVYTKHPYKSSVIGSMAHLDAAEEIDYKSFYEKYYVPNNAVVSIAGDIDTETAKKLVEKYFGTIPQGKKVVQPQIVEPAQLAEVRDTVYDNIQLPAVIQAFKVPARGQSDYYATKMLFTLLSDGESSRLSKSVKDEQQKAVFVGAFPLDLEQNPSVALAFGIASMGVNPLDLEAAMDGEYEKVKDELIEEREFQKLKNQLEANFYTQNSTIAGIAETLADNHVYGGNANLINTEIENYMKVTREEIQEAAKKYLVKENRVTLHFLPKTK</sequence>
<keyword evidence="4" id="KW-0862">Zinc</keyword>
<dbReference type="eggNOG" id="COG0612">
    <property type="taxonomic scope" value="Bacteria"/>
</dbReference>
<keyword evidence="2" id="KW-0645">Protease</keyword>
<evidence type="ECO:0000259" key="7">
    <source>
        <dbReference type="Pfam" id="PF05193"/>
    </source>
</evidence>
<name>I4ALE0_BERLS</name>
<dbReference type="PANTHER" id="PTHR43690">
    <property type="entry name" value="NARDILYSIN"/>
    <property type="match status" value="1"/>
</dbReference>
<evidence type="ECO:0000256" key="4">
    <source>
        <dbReference type="ARBA" id="ARBA00022833"/>
    </source>
</evidence>
<evidence type="ECO:0000256" key="2">
    <source>
        <dbReference type="ARBA" id="ARBA00022670"/>
    </source>
</evidence>
<dbReference type="OrthoDB" id="9811314at2"/>
<organism evidence="8 9">
    <name type="scientific">Bernardetia litoralis (strain ATCC 23117 / DSM 6794 / NBRC 15988 / NCIMB 1366 / Fx l1 / Sio-4)</name>
    <name type="common">Flexibacter litoralis</name>
    <dbReference type="NCBI Taxonomy" id="880071"/>
    <lineage>
        <taxon>Bacteria</taxon>
        <taxon>Pseudomonadati</taxon>
        <taxon>Bacteroidota</taxon>
        <taxon>Cytophagia</taxon>
        <taxon>Cytophagales</taxon>
        <taxon>Bernardetiaceae</taxon>
        <taxon>Bernardetia</taxon>
    </lineage>
</organism>
<dbReference type="InterPro" id="IPR011249">
    <property type="entry name" value="Metalloenz_LuxS/M16"/>
</dbReference>
<keyword evidence="9" id="KW-1185">Reference proteome</keyword>
<proteinExistence type="inferred from homology"/>
<dbReference type="KEGG" id="fli:Fleli_2408"/>
<dbReference type="Proteomes" id="UP000006054">
    <property type="component" value="Chromosome"/>
</dbReference>
<evidence type="ECO:0000256" key="5">
    <source>
        <dbReference type="ARBA" id="ARBA00023049"/>
    </source>
</evidence>
<dbReference type="PANTHER" id="PTHR43690:SF17">
    <property type="entry name" value="PROTEIN YHJJ"/>
    <property type="match status" value="1"/>
</dbReference>
<dbReference type="RefSeq" id="WP_014798212.1">
    <property type="nucleotide sequence ID" value="NC_018018.1"/>
</dbReference>
<dbReference type="GO" id="GO:0046872">
    <property type="term" value="F:metal ion binding"/>
    <property type="evidence" value="ECO:0007669"/>
    <property type="project" value="InterPro"/>
</dbReference>
<keyword evidence="5" id="KW-0482">Metalloprotease</keyword>
<dbReference type="Pfam" id="PF05193">
    <property type="entry name" value="Peptidase_M16_C"/>
    <property type="match status" value="1"/>
</dbReference>
<protein>
    <submittedName>
        <fullName evidence="8">Putative Zn-dependent peptidase</fullName>
    </submittedName>
</protein>
<dbReference type="EMBL" id="CP003345">
    <property type="protein sequence ID" value="AFM04775.1"/>
    <property type="molecule type" value="Genomic_DNA"/>
</dbReference>
<evidence type="ECO:0000256" key="1">
    <source>
        <dbReference type="ARBA" id="ARBA00007261"/>
    </source>
</evidence>
<evidence type="ECO:0000313" key="9">
    <source>
        <dbReference type="Proteomes" id="UP000006054"/>
    </source>
</evidence>
<dbReference type="GO" id="GO:0006508">
    <property type="term" value="P:proteolysis"/>
    <property type="evidence" value="ECO:0007669"/>
    <property type="project" value="UniProtKB-KW"/>
</dbReference>
<accession>I4ALE0</accession>
<dbReference type="HOGENOM" id="CLU_009902_1_1_10"/>
<feature type="domain" description="Peptidase M16 N-terminal" evidence="6">
    <location>
        <begin position="46"/>
        <end position="191"/>
    </location>
</feature>
<dbReference type="InterPro" id="IPR007863">
    <property type="entry name" value="Peptidase_M16_C"/>
</dbReference>
<keyword evidence="3" id="KW-0378">Hydrolase</keyword>
<feature type="domain" description="Peptidase M16 C-terminal" evidence="7">
    <location>
        <begin position="206"/>
        <end position="378"/>
    </location>
</feature>
<comment type="similarity">
    <text evidence="1">Belongs to the peptidase M16 family.</text>
</comment>
<reference evidence="9" key="1">
    <citation type="submission" date="2012-06" db="EMBL/GenBank/DDBJ databases">
        <title>The complete genome of Flexibacter litoralis DSM 6794.</title>
        <authorList>
            <person name="Lucas S."/>
            <person name="Copeland A."/>
            <person name="Lapidus A."/>
            <person name="Glavina del Rio T."/>
            <person name="Dalin E."/>
            <person name="Tice H."/>
            <person name="Bruce D."/>
            <person name="Goodwin L."/>
            <person name="Pitluck S."/>
            <person name="Peters L."/>
            <person name="Ovchinnikova G."/>
            <person name="Lu M."/>
            <person name="Kyrpides N."/>
            <person name="Mavromatis K."/>
            <person name="Ivanova N."/>
            <person name="Brettin T."/>
            <person name="Detter J.C."/>
            <person name="Han C."/>
            <person name="Larimer F."/>
            <person name="Land M."/>
            <person name="Hauser L."/>
            <person name="Markowitz V."/>
            <person name="Cheng J.-F."/>
            <person name="Hugenholtz P."/>
            <person name="Woyke T."/>
            <person name="Wu D."/>
            <person name="Spring S."/>
            <person name="Lang E."/>
            <person name="Kopitz M."/>
            <person name="Brambilla E."/>
            <person name="Klenk H.-P."/>
            <person name="Eisen J.A."/>
        </authorList>
    </citation>
    <scope>NUCLEOTIDE SEQUENCE [LARGE SCALE GENOMIC DNA]</scope>
    <source>
        <strain evidence="9">ATCC 23117 / DSM 6794 / NBRC 15988 / NCIMB 1366 / Sio-4</strain>
    </source>
</reference>
<dbReference type="InterPro" id="IPR011765">
    <property type="entry name" value="Pept_M16_N"/>
</dbReference>
<dbReference type="AlphaFoldDB" id="I4ALE0"/>
<evidence type="ECO:0000259" key="6">
    <source>
        <dbReference type="Pfam" id="PF00675"/>
    </source>
</evidence>
<dbReference type="GO" id="GO:0008237">
    <property type="term" value="F:metallopeptidase activity"/>
    <property type="evidence" value="ECO:0007669"/>
    <property type="project" value="UniProtKB-KW"/>
</dbReference>
<dbReference type="STRING" id="880071.Fleli_2408"/>
<dbReference type="SUPFAM" id="SSF63411">
    <property type="entry name" value="LuxS/MPP-like metallohydrolase"/>
    <property type="match status" value="2"/>
</dbReference>
<evidence type="ECO:0000256" key="3">
    <source>
        <dbReference type="ARBA" id="ARBA00022801"/>
    </source>
</evidence>